<protein>
    <submittedName>
        <fullName evidence="1">Uncharacterized protein</fullName>
    </submittedName>
</protein>
<accession>A0A2P4Z8K4</accession>
<name>A0A2P4Z8K4_9HYPO</name>
<dbReference type="GeneID" id="29989675"/>
<dbReference type="EMBL" id="JPDN02000064">
    <property type="protein sequence ID" value="PON20629.1"/>
    <property type="molecule type" value="Genomic_DNA"/>
</dbReference>
<proteinExistence type="predicted"/>
<evidence type="ECO:0000313" key="2">
    <source>
        <dbReference type="Proteomes" id="UP000054821"/>
    </source>
</evidence>
<gene>
    <name evidence="1" type="ORF">TGAM01_v210503</name>
</gene>
<keyword evidence="2" id="KW-1185">Reference proteome</keyword>
<dbReference type="STRING" id="398673.A0A2P4Z8K4"/>
<organism evidence="1 2">
    <name type="scientific">Trichoderma gamsii</name>
    <dbReference type="NCBI Taxonomy" id="398673"/>
    <lineage>
        <taxon>Eukaryota</taxon>
        <taxon>Fungi</taxon>
        <taxon>Dikarya</taxon>
        <taxon>Ascomycota</taxon>
        <taxon>Pezizomycotina</taxon>
        <taxon>Sordariomycetes</taxon>
        <taxon>Hypocreomycetidae</taxon>
        <taxon>Hypocreales</taxon>
        <taxon>Hypocreaceae</taxon>
        <taxon>Trichoderma</taxon>
    </lineage>
</organism>
<reference evidence="1 2" key="1">
    <citation type="journal article" date="2016" name="Genome Announc.">
        <title>Draft Whole-Genome Sequence of Trichoderma gamsii T6085, a Promising Biocontrol Agent of Fusarium Head Blight on Wheat.</title>
        <authorList>
            <person name="Baroncelli R."/>
            <person name="Zapparata A."/>
            <person name="Piaggeschi G."/>
            <person name="Sarrocco S."/>
            <person name="Vannacci G."/>
        </authorList>
    </citation>
    <scope>NUCLEOTIDE SEQUENCE [LARGE SCALE GENOMIC DNA]</scope>
    <source>
        <strain evidence="1 2">T6085</strain>
    </source>
</reference>
<evidence type="ECO:0000313" key="1">
    <source>
        <dbReference type="EMBL" id="PON20629.1"/>
    </source>
</evidence>
<dbReference type="Proteomes" id="UP000054821">
    <property type="component" value="Unassembled WGS sequence"/>
</dbReference>
<sequence length="1347" mass="152393">MSEELNSTLSVPMKLDAFVFNEQVCSGGENGDDMRAKVAPITQPNYTFLRLHDSLIQSDILPHLDIHNSFKNRYNSRLTNIDTGEIYKHREGVYLHWMLPRVYRSGIAATEDGGLDRDEEGLPDAADPDTSVPQFRSIPNRWLVIRRIRESVPSFNSISVPEYEAWIIESDKQSKVGTMPDDVDLQVDVAPFISAPEGEDVNIGEQAEIFIGSKTPVGDWTESHPKRAPVTVLNGGNMLFPDFQQHNSNVFSMLDNFTYKAGETQNVIQSATADYYVVGWHAEADRDPFYINETSKTTRSIRLKNCQMFLKPESKDGSGWANESASGLTVCHGAMYNVKWDANNKPQNIPADKVSNELHDVTPVAIGTTPLDALLAYVKAHQPDETDDTIRKVMTAIENIQKYLLVDEDTIDGHAKARDLLHNFNFDNFPGGTRFHISTAPDSGKPTVKPDKDIIDKLGRINKEQVRLDSLDRTEQRLQWNLFSVWWSFVSQGLPEGDTEKEKLTSDIKKQVKALMDEKTAIDTARKESNGQQGDLLNDPAIKILIANDIIASTAYSNFQTQQDPNLLVGHIESAWPHDWLESLFVRVNTDITAWKSREELGQIQNTVGINKLPPDIQNTVAALVKEFVDLSSGDKTAPEATLQPLYHDTDPRFGTKRDDWGNTQPFFPLFMEWEAEYAHIDYEAWSLEARRFEADGTDKYNFGISDKEFLWNKPEWKPEVTPKRKQNIRILSGRVLVLPQASFSLQAQVKQVIDQTPAEELKKALKGMDPQDLIRDLPKLTFLSSPMAGFHDHLLTMSQGTHIKPTIRQPGGKLFYIKDATDNDAGLNKTHLEYMGTETDLTPYASLVYVSSETKDSPFKPVTHGQFKLTKLNIIDKFGQVVHALDPRWEAPPQNLRPCLSEYFAPQKLDHNMPNIVEKPLPNQIGSHYAQIPPHINQMARLNSYFVDRKKDGKWASQNEWDKPIWGWMVFNYLDRAIQFFLEDGRFYREVRMGGEAGATKSEKWLPFKNTSGAADGKTQLDHLINRFASDEKYLSSMLDMIGGAMDYAAVAPDAYAQFLNSIIGRPLALVNMAWSLELGIDEFTTQSSLKTARPARYLLPGYDGNVPKKDLYEFPLKLGDKSRAYDGLVGYFKTLPKEEQSQESYLDLRECYTYFGAEGKGSPLKIIKPDNFPHLKPFYIDAVRNTGAKIELERNKMLEENTFGAIIDPFYPVHGYTSILPTQPLKIPEWTWQDALSRMTAFFHFGPLTVTKNVPNFRKAYLLTQDTNIKDPKSIIADAVGLPKMGMADWAWLQPYSEVLEEGGEEETCFMPLGLAGADNEPKFQEGPYTSVEGYLQLRQSIVRE</sequence>
<comment type="caution">
    <text evidence="1">The sequence shown here is derived from an EMBL/GenBank/DDBJ whole genome shotgun (WGS) entry which is preliminary data.</text>
</comment>
<dbReference type="RefSeq" id="XP_018657195.1">
    <property type="nucleotide sequence ID" value="XM_018809592.1"/>
</dbReference>